<dbReference type="InterPro" id="IPR036582">
    <property type="entry name" value="Mao_N_sf"/>
</dbReference>
<feature type="domain" description="Bacterial repeat" evidence="3">
    <location>
        <begin position="571"/>
        <end position="650"/>
    </location>
</feature>
<dbReference type="EMBL" id="CP002390">
    <property type="protein sequence ID" value="ADW16149.1"/>
    <property type="molecule type" value="Genomic_DNA"/>
</dbReference>
<feature type="domain" description="Bacterial repeat" evidence="3">
    <location>
        <begin position="752"/>
        <end position="827"/>
    </location>
</feature>
<accession>E8RKA3</accession>
<dbReference type="PATRIC" id="fig|546269.5.peg.984"/>
<dbReference type="AlphaFoldDB" id="E8RKA3"/>
<dbReference type="InterPro" id="IPR012854">
    <property type="entry name" value="Cu_amine_oxidase-like_N"/>
</dbReference>
<feature type="region of interest" description="Disordered" evidence="1">
    <location>
        <begin position="549"/>
        <end position="584"/>
    </location>
</feature>
<organism evidence="5 6">
    <name type="scientific">Filifactor alocis (strain ATCC 35896 / CCUG 47790 / D40 B5)</name>
    <name type="common">Fusobacterium alocis</name>
    <dbReference type="NCBI Taxonomy" id="546269"/>
    <lineage>
        <taxon>Bacteria</taxon>
        <taxon>Bacillati</taxon>
        <taxon>Bacillota</taxon>
        <taxon>Clostridia</taxon>
        <taxon>Peptostreptococcales</taxon>
        <taxon>Filifactoraceae</taxon>
        <taxon>Filifactor</taxon>
    </lineage>
</organism>
<evidence type="ECO:0000313" key="5">
    <source>
        <dbReference type="EMBL" id="ADW16149.1"/>
    </source>
</evidence>
<dbReference type="Gene3D" id="3.30.457.10">
    <property type="entry name" value="Copper amine oxidase-like, N-terminal domain"/>
    <property type="match status" value="1"/>
</dbReference>
<dbReference type="Proteomes" id="UP000007468">
    <property type="component" value="Chromosome"/>
</dbReference>
<dbReference type="eggNOG" id="COG1196">
    <property type="taxonomic scope" value="Bacteria"/>
</dbReference>
<dbReference type="OrthoDB" id="1752421at2"/>
<dbReference type="HOGENOM" id="CLU_285722_0_0_9"/>
<feature type="compositionally biased region" description="Pro residues" evidence="1">
    <location>
        <begin position="556"/>
        <end position="566"/>
    </location>
</feature>
<feature type="domain" description="Bacterial repeat" evidence="3">
    <location>
        <begin position="473"/>
        <end position="553"/>
    </location>
</feature>
<dbReference type="Pfam" id="PF07833">
    <property type="entry name" value="Cu_amine_oxidN1"/>
    <property type="match status" value="1"/>
</dbReference>
<keyword evidence="6" id="KW-1185">Reference proteome</keyword>
<feature type="domain" description="Bacterial repeat" evidence="3">
    <location>
        <begin position="406"/>
        <end position="466"/>
    </location>
</feature>
<evidence type="ECO:0000259" key="2">
    <source>
        <dbReference type="Pfam" id="PF07833"/>
    </source>
</evidence>
<dbReference type="eggNOG" id="COG4932">
    <property type="taxonomic scope" value="Bacteria"/>
</dbReference>
<feature type="domain" description="Bacterial repeat" evidence="3">
    <location>
        <begin position="661"/>
        <end position="741"/>
    </location>
</feature>
<dbReference type="InterPro" id="IPR046240">
    <property type="entry name" value="DUF6273"/>
</dbReference>
<dbReference type="Pfam" id="PF19789">
    <property type="entry name" value="DUF6273"/>
    <property type="match status" value="1"/>
</dbReference>
<evidence type="ECO:0000256" key="1">
    <source>
        <dbReference type="SAM" id="MobiDB-lite"/>
    </source>
</evidence>
<feature type="domain" description="Bacterial repeat" evidence="3">
    <location>
        <begin position="839"/>
        <end position="917"/>
    </location>
</feature>
<feature type="domain" description="DUF6273" evidence="4">
    <location>
        <begin position="113"/>
        <end position="248"/>
    </location>
</feature>
<feature type="domain" description="Copper amine oxidase-like N-terminal" evidence="2">
    <location>
        <begin position="970"/>
        <end position="1076"/>
    </location>
</feature>
<dbReference type="STRING" id="546269.HMPREF0389_01703"/>
<sequence>MSKQKHIAIKASKKSISSMILSILMLLSVIPLHSSTIFAESTKKTVMNGTENISKNDSIWFGIRGKDLTDAGSEIQWRVLDTNTNIGEDGLFLLSEKLIGKTPFHNPSFPTPPSRRWQGSDAQKWCKDFSGENGNEDFKSLTAQELAAIKPTTESNPKDIAPDAPLHPVKEYALNGDKVFFLSVGEAGTYFQKDDERIADDGKNPEKWWLRSPYKTLPIRVMIVKENGGIYRAKMREELSVRPAFNLDKEKVLFTSPAKDVKKGMVAEEGKLKAVEDTDTTEWKLTLKDDSRNGFNLDTGDGKKVTIAGNTLTIPYKNATTGTNEYISAVVEKNGSITHYGRLKAVENSNTDKNGEVTVQLPDNFDKLYLINEQLNGDKKTDYSSKKVEVKIPTKHKITVIDGTTDKITAAEGEQVRVTAIQKENKVFDKWEANGIQLTEEQKTLIEITFTMPDKPVTLTAKFKDKPAQPQEYTVTMDTDGNGTAKSMVGGAEVTKAEQGKEVTITATPDRGYTFDKWEVISGGIQVADEDSATTTFTMPDKDVEVKAHFKQGQQPPQPPQPPQPQPTKHNIKLTDDGNGTAKSMVGGAEVTKAEQGKEVTITATPDRGYTFDKWEVISGGIQVADEDSATTTFTMPDKDVEVKAHFKQGQQPPQPQPTKYKVQLTNDGNGTAKSMVGGAEVTKAEQGKEVTITATPDRGYTFDKWEVISGGIQVADEDSATTTFTMPDKDVEVKAHFKQGQQPPQPQPTKYKVQLTNDGNGTATASSSQAEQGKKVTITATPDRGYKFDEWRVLSGGIRLRDKDSATTTFTMPNRDVEIKAYFKKKSSEGSSHDAEYYNITTKTDKHGTVEARSKAREGTEVSVIVDPDKGYKLDEITVTDRRGRDITIKETNRENRYKFTMPARDVTVEATFKQIKQEQPSKPTTPPTIPPTNNNKPTENNIIKKQQTTVFTIGSNIMTVITDGKATQTTIDAKPFLSQGRVMIPVRYAAESLGMQVEWNKQTQTVVLKDRENTVMIPIKTNKIIVGNQEYTSDVTPILKNGRTYLTISNIAKALRMRAGQDVKWDNKIKQVTIIKEVEVR</sequence>
<dbReference type="Gene3D" id="2.60.40.4270">
    <property type="entry name" value="Listeria-Bacteroides repeat domain"/>
    <property type="match status" value="1"/>
</dbReference>
<dbReference type="RefSeq" id="WP_014262569.1">
    <property type="nucleotide sequence ID" value="NC_016630.1"/>
</dbReference>
<evidence type="ECO:0000259" key="3">
    <source>
        <dbReference type="Pfam" id="PF18998"/>
    </source>
</evidence>
<evidence type="ECO:0000313" key="6">
    <source>
        <dbReference type="Proteomes" id="UP000007468"/>
    </source>
</evidence>
<dbReference type="eggNOG" id="COG5492">
    <property type="taxonomic scope" value="Bacteria"/>
</dbReference>
<protein>
    <submittedName>
        <fullName evidence="5">Repeat protein</fullName>
    </submittedName>
</protein>
<proteinExistence type="predicted"/>
<dbReference type="SUPFAM" id="SSF55383">
    <property type="entry name" value="Copper amine oxidase, domain N"/>
    <property type="match status" value="2"/>
</dbReference>
<name>E8RKA3_FILAD</name>
<feature type="compositionally biased region" description="Low complexity" evidence="1">
    <location>
        <begin position="933"/>
        <end position="942"/>
    </location>
</feature>
<dbReference type="Pfam" id="PF18998">
    <property type="entry name" value="Flg_new_2"/>
    <property type="match status" value="6"/>
</dbReference>
<gene>
    <name evidence="5" type="ordered locus">HMPREF0389_01703</name>
</gene>
<dbReference type="KEGG" id="faa:HMPREF0389_01703"/>
<feature type="region of interest" description="Disordered" evidence="1">
    <location>
        <begin position="917"/>
        <end position="942"/>
    </location>
</feature>
<dbReference type="InterPro" id="IPR042229">
    <property type="entry name" value="Listeria/Bacterioides_rpt_sf"/>
</dbReference>
<evidence type="ECO:0000259" key="4">
    <source>
        <dbReference type="Pfam" id="PF19789"/>
    </source>
</evidence>
<reference evidence="6" key="1">
    <citation type="submission" date="2010-12" db="EMBL/GenBank/DDBJ databases">
        <title>The genome sequence of Filifactor alocis strain ATCC 35896.</title>
        <authorList>
            <consortium name="The Broad Institute Genome Sequencing Platform"/>
            <person name="Ward D."/>
            <person name="Earl A."/>
            <person name="Feldgarden M."/>
            <person name="Young S.K."/>
            <person name="Gargeya S."/>
            <person name="Zeng Q."/>
            <person name="Alvarado L."/>
            <person name="Berlin A."/>
            <person name="Bochicchio J."/>
            <person name="Chapman S.B."/>
            <person name="Chen Z."/>
            <person name="Freedman E."/>
            <person name="Gellesch M."/>
            <person name="Goldberg J."/>
            <person name="Griggs A."/>
            <person name="Gujja S."/>
            <person name="Heilman E."/>
            <person name="Heiman D."/>
            <person name="Howarth C."/>
            <person name="Mehta T."/>
            <person name="Neiman D."/>
            <person name="Pearson M."/>
            <person name="Roberts A."/>
            <person name="Saif S."/>
            <person name="Shea T."/>
            <person name="Shenoy N."/>
            <person name="Sisk P."/>
            <person name="Stolte C."/>
            <person name="Sykes S."/>
            <person name="White J."/>
            <person name="Yandava C."/>
            <person name="Izard J."/>
            <person name="Blanton J.M."/>
            <person name="Baranova O.V."/>
            <person name="Tanner A.C."/>
            <person name="Dewhirst F.E."/>
            <person name="Haas B."/>
            <person name="Nusbaum C."/>
            <person name="Birren B."/>
        </authorList>
    </citation>
    <scope>NUCLEOTIDE SEQUENCE [LARGE SCALE GENOMIC DNA]</scope>
    <source>
        <strain evidence="6">ATCC 35896 / D40 B5</strain>
    </source>
</reference>
<dbReference type="InterPro" id="IPR044060">
    <property type="entry name" value="Bacterial_rp_domain"/>
</dbReference>